<protein>
    <submittedName>
        <fullName evidence="1">Uncharacterized protein</fullName>
    </submittedName>
</protein>
<keyword evidence="2" id="KW-1185">Reference proteome</keyword>
<dbReference type="AlphaFoldDB" id="A0A0C3P7T3"/>
<reference evidence="2" key="2">
    <citation type="submission" date="2015-01" db="EMBL/GenBank/DDBJ databases">
        <title>Evolutionary Origins and Diversification of the Mycorrhizal Mutualists.</title>
        <authorList>
            <consortium name="DOE Joint Genome Institute"/>
            <consortium name="Mycorrhizal Genomics Consortium"/>
            <person name="Kohler A."/>
            <person name="Kuo A."/>
            <person name="Nagy L.G."/>
            <person name="Floudas D."/>
            <person name="Copeland A."/>
            <person name="Barry K.W."/>
            <person name="Cichocki N."/>
            <person name="Veneault-Fourrey C."/>
            <person name="LaButti K."/>
            <person name="Lindquist E.A."/>
            <person name="Lipzen A."/>
            <person name="Lundell T."/>
            <person name="Morin E."/>
            <person name="Murat C."/>
            <person name="Riley R."/>
            <person name="Ohm R."/>
            <person name="Sun H."/>
            <person name="Tunlid A."/>
            <person name="Henrissat B."/>
            <person name="Grigoriev I.V."/>
            <person name="Hibbett D.S."/>
            <person name="Martin F."/>
        </authorList>
    </citation>
    <scope>NUCLEOTIDE SEQUENCE [LARGE SCALE GENOMIC DNA]</scope>
    <source>
        <strain evidence="2">Marx 270</strain>
    </source>
</reference>
<organism evidence="1 2">
    <name type="scientific">Pisolithus tinctorius Marx 270</name>
    <dbReference type="NCBI Taxonomy" id="870435"/>
    <lineage>
        <taxon>Eukaryota</taxon>
        <taxon>Fungi</taxon>
        <taxon>Dikarya</taxon>
        <taxon>Basidiomycota</taxon>
        <taxon>Agaricomycotina</taxon>
        <taxon>Agaricomycetes</taxon>
        <taxon>Agaricomycetidae</taxon>
        <taxon>Boletales</taxon>
        <taxon>Sclerodermatineae</taxon>
        <taxon>Pisolithaceae</taxon>
        <taxon>Pisolithus</taxon>
    </lineage>
</organism>
<dbReference type="InParanoid" id="A0A0C3P7T3"/>
<dbReference type="HOGENOM" id="CLU_2794974_0_0_1"/>
<evidence type="ECO:0000313" key="1">
    <source>
        <dbReference type="EMBL" id="KIO03509.1"/>
    </source>
</evidence>
<accession>A0A0C3P7T3</accession>
<name>A0A0C3P7T3_PISTI</name>
<reference evidence="1 2" key="1">
    <citation type="submission" date="2014-04" db="EMBL/GenBank/DDBJ databases">
        <authorList>
            <consortium name="DOE Joint Genome Institute"/>
            <person name="Kuo A."/>
            <person name="Kohler A."/>
            <person name="Costa M.D."/>
            <person name="Nagy L.G."/>
            <person name="Floudas D."/>
            <person name="Copeland A."/>
            <person name="Barry K.W."/>
            <person name="Cichocki N."/>
            <person name="Veneault-Fourrey C."/>
            <person name="LaButti K."/>
            <person name="Lindquist E.A."/>
            <person name="Lipzen A."/>
            <person name="Lundell T."/>
            <person name="Morin E."/>
            <person name="Murat C."/>
            <person name="Sun H."/>
            <person name="Tunlid A."/>
            <person name="Henrissat B."/>
            <person name="Grigoriev I.V."/>
            <person name="Hibbett D.S."/>
            <person name="Martin F."/>
            <person name="Nordberg H.P."/>
            <person name="Cantor M.N."/>
            <person name="Hua S.X."/>
        </authorList>
    </citation>
    <scope>NUCLEOTIDE SEQUENCE [LARGE SCALE GENOMIC DNA]</scope>
    <source>
        <strain evidence="1 2">Marx 270</strain>
    </source>
</reference>
<dbReference type="Proteomes" id="UP000054217">
    <property type="component" value="Unassembled WGS sequence"/>
</dbReference>
<dbReference type="EMBL" id="KN831976">
    <property type="protein sequence ID" value="KIO03509.1"/>
    <property type="molecule type" value="Genomic_DNA"/>
</dbReference>
<proteinExistence type="predicted"/>
<evidence type="ECO:0000313" key="2">
    <source>
        <dbReference type="Proteomes" id="UP000054217"/>
    </source>
</evidence>
<sequence length="68" mass="7345">MALRYTKPTLTTTINEAVANTVWGDIKELWTATLGGQADETGRGLISHYDAVFEHLPVTGFALFCGAC</sequence>
<gene>
    <name evidence="1" type="ORF">M404DRAFT_1001441</name>
</gene>